<dbReference type="InParanoid" id="A1YQZ5"/>
<keyword evidence="3" id="KW-1185">Reference proteome</keyword>
<accession>A1YQZ5</accession>
<proteinExistence type="predicted"/>
<reference evidence="1" key="1">
    <citation type="journal article" date="2006" name="BMC Genomics">
        <title>Quantitative analysis of cell-type specific gene expression in the green alga Volvox carteri.</title>
        <authorList>
            <person name="Nematollahi G."/>
            <person name="Kianianmomeni A."/>
            <person name="Hallmann A."/>
        </authorList>
    </citation>
    <scope>NUCLEOTIDE SEQUENCE</scope>
</reference>
<evidence type="ECO:0000313" key="3">
    <source>
        <dbReference type="Proteomes" id="UP000001058"/>
    </source>
</evidence>
<dbReference type="GeneID" id="9624538"/>
<sequence>MCTTTQLKFGLGVFSESPPPSSTALVITLNLHTGCKKACKTHRRPSLRSHARHEQNCIAASASAPPCAQRCKPTGLPQSPQGSS</sequence>
<dbReference type="RefSeq" id="XP_002946412.1">
    <property type="nucleotide sequence ID" value="XM_002946366.1"/>
</dbReference>
<dbReference type="EMBL" id="EF123097">
    <property type="protein sequence ID" value="ABM47327.1"/>
    <property type="molecule type" value="Genomic_DNA"/>
</dbReference>
<gene>
    <name evidence="1" type="primary">upf4</name>
    <name evidence="2" type="ORF">VOLCADRAFT_127147</name>
</gene>
<dbReference type="EMBL" id="GL378324">
    <property type="protein sequence ID" value="EFJ52339.1"/>
    <property type="molecule type" value="Genomic_DNA"/>
</dbReference>
<evidence type="ECO:0000313" key="2">
    <source>
        <dbReference type="EMBL" id="EFJ52339.1"/>
    </source>
</evidence>
<evidence type="ECO:0000313" key="1">
    <source>
        <dbReference type="EMBL" id="ABM47327.1"/>
    </source>
</evidence>
<reference evidence="2 3" key="2">
    <citation type="journal article" date="2010" name="Science">
        <title>Genomic analysis of organismal complexity in the multicellular green alga Volvox carteri.</title>
        <authorList>
            <person name="Prochnik S.E."/>
            <person name="Umen J."/>
            <person name="Nedelcu A.M."/>
            <person name="Hallmann A."/>
            <person name="Miller S.M."/>
            <person name="Nishii I."/>
            <person name="Ferris P."/>
            <person name="Kuo A."/>
            <person name="Mitros T."/>
            <person name="Fritz-Laylin L.K."/>
            <person name="Hellsten U."/>
            <person name="Chapman J."/>
            <person name="Simakov O."/>
            <person name="Rensing S.A."/>
            <person name="Terry A."/>
            <person name="Pangilinan J."/>
            <person name="Kapitonov V."/>
            <person name="Jurka J."/>
            <person name="Salamov A."/>
            <person name="Shapiro H."/>
            <person name="Schmutz J."/>
            <person name="Grimwood J."/>
            <person name="Lindquist E."/>
            <person name="Lucas S."/>
            <person name="Grigoriev I.V."/>
            <person name="Schmitt R."/>
            <person name="Kirk D."/>
            <person name="Rokhsar D.S."/>
        </authorList>
    </citation>
    <scope>NUCLEOTIDE SEQUENCE [LARGE SCALE GENOMIC DNA]</scope>
    <source>
        <strain evidence="2">Eve</strain>
        <strain evidence="3">f. Nagariensis / Eve</strain>
    </source>
</reference>
<dbReference type="AlphaFoldDB" id="A1YQZ5"/>
<organism evidence="1">
    <name type="scientific">Volvox carteri f. nagariensis</name>
    <dbReference type="NCBI Taxonomy" id="3068"/>
    <lineage>
        <taxon>Eukaryota</taxon>
        <taxon>Viridiplantae</taxon>
        <taxon>Chlorophyta</taxon>
        <taxon>core chlorophytes</taxon>
        <taxon>Chlorophyceae</taxon>
        <taxon>CS clade</taxon>
        <taxon>Chlamydomonadales</taxon>
        <taxon>Volvocaceae</taxon>
        <taxon>Volvox</taxon>
    </lineage>
</organism>
<protein>
    <submittedName>
        <fullName evidence="1">Upf4</fullName>
    </submittedName>
</protein>
<dbReference type="Proteomes" id="UP000001058">
    <property type="component" value="Unassembled WGS sequence"/>
</dbReference>
<accession>D8TJA1</accession>
<dbReference type="KEGG" id="vcn:VOLCADRAFT_127147"/>
<name>A1YQZ5_VOLCA</name>